<sequence>MERQIRNVSRYMFAIVVAVLLCNLVTSIASGQTFDPLGRGVLPQNRGIVAPQGGTINSLGLGPTQRGLSYQGPQVQPRIQSPQPAYGFGQPNQTFQTPGFNRSQQNLIQPSNYPVGPAFTPAPVAPPCGNPNCNDSQCLGGCKNSQPKKRHFIPKLDGYKTPGQNGQLMMTPSRIVAPVGSEVVVLAGICGGDGYFVKNQPLEWMISNDSVGQIIEVGGIKPHTTFNKVVSPSARKFDGQYAWGRTGLKPLMLTRGTPTPADDIQLREGQTYLSLSSESPGTTWLTGVAPNAEGWDRRRSSTRIHWVDGTWSIPAPISATAGTVSALTTVVTRSDGSSGVEGWKVRYSIVGGAPAEFAPAGSQTAEATTSRSGEAIAQIRQRAGQFEPGVTQVRVDVVRPAFGSEPELVVESGLTQVTWSAPALTIRAIGPAEAVSDEPFNYRVEVSNPGDQLTRGVVVTTKDFDPSIEYISSNPKPTQYGNQYQWELGDIAPGSQPRVIDLQLRSKKRGNVGMCFEVASESDRLRTEACAQTEISGACIGLEIEGPETANVGDEITYQIGLVNQCDEPLRNVNLRITPDAGLVASGQSSRIIEGSVDEIPFGEKKTIPVQFQAIQAGRQCFRLDVVADGGHDAGLLECVIVSQTGSSGVSIQLRGGVPIRVGEMTLVQAVVTNTGNVPLNSVAIENQFEPSIVPNAFSDNVRGPEQGIADGDPLLLELGRLEPGDSKEVDIQYEGLSVDGNANMIFTVTSAEEVTSTQELSIRIEPNEENDGRGTDRNVPDFDTTPTIPNSGGQGESQIGIPQDNASLNQSGLGVKIEALQTPVSVSRGQEAPVKFEITNNDNFVHENVRISLVLPAGLQYSNFDPGSSGLRTVNQLYPDVPTVDFDARRSLRPDEKLGGVLYVTGKTQGKHAVRVFTQSNQTEVLDLVDFVNVSQ</sequence>
<proteinExistence type="predicted"/>
<dbReference type="EMBL" id="CP042912">
    <property type="protein sequence ID" value="QEG21327.1"/>
    <property type="molecule type" value="Genomic_DNA"/>
</dbReference>
<feature type="compositionally biased region" description="Basic and acidic residues" evidence="1">
    <location>
        <begin position="771"/>
        <end position="781"/>
    </location>
</feature>
<dbReference type="PANTHER" id="PTHR34819">
    <property type="entry name" value="LARGE CYSTEINE-RICH PERIPLASMIC PROTEIN OMCB"/>
    <property type="match status" value="1"/>
</dbReference>
<gene>
    <name evidence="2" type="primary">omcB_2</name>
    <name evidence="2" type="ORF">MFFC18_11830</name>
</gene>
<organism evidence="2 3">
    <name type="scientific">Mariniblastus fucicola</name>
    <dbReference type="NCBI Taxonomy" id="980251"/>
    <lineage>
        <taxon>Bacteria</taxon>
        <taxon>Pseudomonadati</taxon>
        <taxon>Planctomycetota</taxon>
        <taxon>Planctomycetia</taxon>
        <taxon>Pirellulales</taxon>
        <taxon>Pirellulaceae</taxon>
        <taxon>Mariniblastus</taxon>
    </lineage>
</organism>
<feature type="region of interest" description="Disordered" evidence="1">
    <location>
        <begin position="757"/>
        <end position="808"/>
    </location>
</feature>
<accession>A0A5B9P3Z7</accession>
<dbReference type="AlphaFoldDB" id="A0A5B9P3Z7"/>
<name>A0A5B9P3Z7_9BACT</name>
<evidence type="ECO:0000313" key="2">
    <source>
        <dbReference type="EMBL" id="QEG21327.1"/>
    </source>
</evidence>
<reference evidence="2 3" key="1">
    <citation type="submission" date="2019-08" db="EMBL/GenBank/DDBJ databases">
        <title>Deep-cultivation of Planctomycetes and their phenomic and genomic characterization uncovers novel biology.</title>
        <authorList>
            <person name="Wiegand S."/>
            <person name="Jogler M."/>
            <person name="Boedeker C."/>
            <person name="Pinto D."/>
            <person name="Vollmers J."/>
            <person name="Rivas-Marin E."/>
            <person name="Kohn T."/>
            <person name="Peeters S.H."/>
            <person name="Heuer A."/>
            <person name="Rast P."/>
            <person name="Oberbeckmann S."/>
            <person name="Bunk B."/>
            <person name="Jeske O."/>
            <person name="Meyerdierks A."/>
            <person name="Storesund J.E."/>
            <person name="Kallscheuer N."/>
            <person name="Luecker S."/>
            <person name="Lage O.M."/>
            <person name="Pohl T."/>
            <person name="Merkel B.J."/>
            <person name="Hornburger P."/>
            <person name="Mueller R.-W."/>
            <person name="Bruemmer F."/>
            <person name="Labrenz M."/>
            <person name="Spormann A.M."/>
            <person name="Op den Camp H."/>
            <person name="Overmann J."/>
            <person name="Amann R."/>
            <person name="Jetten M.S.M."/>
            <person name="Mascher T."/>
            <person name="Medema M.H."/>
            <person name="Devos D.P."/>
            <person name="Kaster A.-K."/>
            <person name="Ovreas L."/>
            <person name="Rohde M."/>
            <person name="Galperin M.Y."/>
            <person name="Jogler C."/>
        </authorList>
    </citation>
    <scope>NUCLEOTIDE SEQUENCE [LARGE SCALE GENOMIC DNA]</scope>
    <source>
        <strain evidence="2 3">FC18</strain>
    </source>
</reference>
<dbReference type="InterPro" id="IPR051172">
    <property type="entry name" value="Chlamydia_OmcB"/>
</dbReference>
<dbReference type="PANTHER" id="PTHR34819:SF5">
    <property type="entry name" value="CONSERVED REPEAT DOMAIN PROTEIN"/>
    <property type="match status" value="1"/>
</dbReference>
<protein>
    <submittedName>
        <fullName evidence="2">Large cysteine-rich periplasmic protein OmcB</fullName>
    </submittedName>
</protein>
<dbReference type="RefSeq" id="WP_075081676.1">
    <property type="nucleotide sequence ID" value="NZ_CP042912.1"/>
</dbReference>
<evidence type="ECO:0000256" key="1">
    <source>
        <dbReference type="SAM" id="MobiDB-lite"/>
    </source>
</evidence>
<evidence type="ECO:0000313" key="3">
    <source>
        <dbReference type="Proteomes" id="UP000322214"/>
    </source>
</evidence>
<dbReference type="OrthoDB" id="282600at2"/>
<dbReference type="KEGG" id="mff:MFFC18_11830"/>
<dbReference type="STRING" id="980251.GCA_001642875_01757"/>
<dbReference type="Proteomes" id="UP000322214">
    <property type="component" value="Chromosome"/>
</dbReference>
<keyword evidence="3" id="KW-1185">Reference proteome</keyword>